<dbReference type="Proteomes" id="UP000665043">
    <property type="component" value="Chromosome"/>
</dbReference>
<feature type="transmembrane region" description="Helical" evidence="1">
    <location>
        <begin position="145"/>
        <end position="166"/>
    </location>
</feature>
<feature type="transmembrane region" description="Helical" evidence="1">
    <location>
        <begin position="94"/>
        <end position="114"/>
    </location>
</feature>
<keyword evidence="1" id="KW-1133">Transmembrane helix</keyword>
<accession>A0ABX7VPW7</accession>
<proteinExistence type="predicted"/>
<feature type="transmembrane region" description="Helical" evidence="1">
    <location>
        <begin position="6"/>
        <end position="30"/>
    </location>
</feature>
<gene>
    <name evidence="2" type="ORF">ERJ70_06440</name>
</gene>
<dbReference type="EMBL" id="CP046956">
    <property type="protein sequence ID" value="QTM98972.1"/>
    <property type="molecule type" value="Genomic_DNA"/>
</dbReference>
<reference evidence="2 3" key="1">
    <citation type="submission" date="2019-12" db="EMBL/GenBank/DDBJ databases">
        <title>The whole genome sequencing of a strain isolated from a Mars analog, Dalangtan Playa.</title>
        <authorList>
            <person name="Huang T."/>
        </authorList>
    </citation>
    <scope>NUCLEOTIDE SEQUENCE [LARGE SCALE GENOMIC DNA]</scope>
    <source>
        <strain evidence="2 3">DP4-553-S</strain>
    </source>
</reference>
<dbReference type="RefSeq" id="WP_209368031.1">
    <property type="nucleotide sequence ID" value="NZ_CP046956.1"/>
</dbReference>
<evidence type="ECO:0000313" key="2">
    <source>
        <dbReference type="EMBL" id="QTM98972.1"/>
    </source>
</evidence>
<keyword evidence="1" id="KW-0812">Transmembrane</keyword>
<evidence type="ECO:0000313" key="3">
    <source>
        <dbReference type="Proteomes" id="UP000665043"/>
    </source>
</evidence>
<feature type="transmembrane region" description="Helical" evidence="1">
    <location>
        <begin position="120"/>
        <end position="138"/>
    </location>
</feature>
<protein>
    <submittedName>
        <fullName evidence="2">Uncharacterized protein</fullName>
    </submittedName>
</protein>
<evidence type="ECO:0000256" key="1">
    <source>
        <dbReference type="SAM" id="Phobius"/>
    </source>
</evidence>
<feature type="transmembrane region" description="Helical" evidence="1">
    <location>
        <begin position="59"/>
        <end position="74"/>
    </location>
</feature>
<organism evidence="2 3">
    <name type="scientific">Sediminibacillus dalangtanensis</name>
    <dbReference type="NCBI Taxonomy" id="2729421"/>
    <lineage>
        <taxon>Bacteria</taxon>
        <taxon>Bacillati</taxon>
        <taxon>Bacillota</taxon>
        <taxon>Bacilli</taxon>
        <taxon>Bacillales</taxon>
        <taxon>Bacillaceae</taxon>
        <taxon>Sediminibacillus</taxon>
    </lineage>
</organism>
<sequence length="174" mass="19659">MDLTTSGILILTFFSLYLLIATTGMLVSFLFHKRNRIAGYITAIFIPLIGSFLFEAHTYLLAPFLVGTLYLYSNRPEKRQWKRLVGERYSWPSYLSLLCGVLGWVSCLLFLIAWKSLYLHGWWLFPAISILTSAVLLFSKKEKNLLAALSIVLSSSALLWLSQVLAASQMGQPT</sequence>
<name>A0ABX7VPW7_9BACI</name>
<keyword evidence="3" id="KW-1185">Reference proteome</keyword>
<keyword evidence="1" id="KW-0472">Membrane</keyword>